<accession>A0A0P1G4P2</accession>
<feature type="domain" description="CusB-like beta-barrel" evidence="5">
    <location>
        <begin position="247"/>
        <end position="314"/>
    </location>
</feature>
<feature type="coiled-coil region" evidence="2">
    <location>
        <begin position="182"/>
        <end position="209"/>
    </location>
</feature>
<dbReference type="PANTHER" id="PTHR30469:SF15">
    <property type="entry name" value="HLYD FAMILY OF SECRETION PROTEINS"/>
    <property type="match status" value="1"/>
</dbReference>
<organism evidence="7 8">
    <name type="scientific">Tropicibacter naphthalenivorans</name>
    <dbReference type="NCBI Taxonomy" id="441103"/>
    <lineage>
        <taxon>Bacteria</taxon>
        <taxon>Pseudomonadati</taxon>
        <taxon>Pseudomonadota</taxon>
        <taxon>Alphaproteobacteria</taxon>
        <taxon>Rhodobacterales</taxon>
        <taxon>Roseobacteraceae</taxon>
        <taxon>Tropicibacter</taxon>
    </lineage>
</organism>
<dbReference type="Gene3D" id="1.10.287.470">
    <property type="entry name" value="Helix hairpin bin"/>
    <property type="match status" value="1"/>
</dbReference>
<dbReference type="GO" id="GO:1990281">
    <property type="term" value="C:efflux pump complex"/>
    <property type="evidence" value="ECO:0007669"/>
    <property type="project" value="TreeGrafter"/>
</dbReference>
<dbReference type="GO" id="GO:0015562">
    <property type="term" value="F:efflux transmembrane transporter activity"/>
    <property type="evidence" value="ECO:0007669"/>
    <property type="project" value="InterPro"/>
</dbReference>
<dbReference type="OrthoDB" id="7422354at2"/>
<comment type="similarity">
    <text evidence="1">Belongs to the membrane fusion protein (MFP) (TC 8.A.1) family.</text>
</comment>
<dbReference type="Gene3D" id="2.40.420.20">
    <property type="match status" value="1"/>
</dbReference>
<dbReference type="InterPro" id="IPR058627">
    <property type="entry name" value="MdtA-like_C"/>
</dbReference>
<feature type="domain" description="Multidrug resistance protein MdtA-like C-terminal permuted SH3" evidence="6">
    <location>
        <begin position="321"/>
        <end position="373"/>
    </location>
</feature>
<feature type="domain" description="Multidrug resistance protein MdtA-like alpha-helical hairpin" evidence="4">
    <location>
        <begin position="123"/>
        <end position="204"/>
    </location>
</feature>
<reference evidence="7 8" key="1">
    <citation type="submission" date="2015-09" db="EMBL/GenBank/DDBJ databases">
        <authorList>
            <consortium name="Swine Surveillance"/>
        </authorList>
    </citation>
    <scope>NUCLEOTIDE SEQUENCE [LARGE SCALE GENOMIC DNA]</scope>
    <source>
        <strain evidence="7 8">CECT 7648</strain>
    </source>
</reference>
<evidence type="ECO:0000256" key="1">
    <source>
        <dbReference type="ARBA" id="ARBA00009477"/>
    </source>
</evidence>
<dbReference type="Proteomes" id="UP000054935">
    <property type="component" value="Unassembled WGS sequence"/>
</dbReference>
<dbReference type="InterPro" id="IPR058624">
    <property type="entry name" value="MdtA-like_HH"/>
</dbReference>
<dbReference type="PANTHER" id="PTHR30469">
    <property type="entry name" value="MULTIDRUG RESISTANCE PROTEIN MDTA"/>
    <property type="match status" value="1"/>
</dbReference>
<dbReference type="PROSITE" id="PS51257">
    <property type="entry name" value="PROKAR_LIPOPROTEIN"/>
    <property type="match status" value="1"/>
</dbReference>
<sequence length="393" mass="40713">MTRAANQIITFFQAVALGFSCALPLYAQDAPEPPVSNSRTATVTVAPAVQTHFRQMATASGSLVARDIALVSPQIGGYPLVSLNAEVGDRVDKGQVLARVDVRVLSANVRQAEASLASAEASLRQAQTQVSSAEATLANAEKTLTRTQSLLDRGAATQAALDDAQAAELSARAARDNAQSGVGAAEAAVAQAQAALEVAQLNLENAEIIAPTAGIISERNATLGMIVAVGGEPMFRLIQDGIVEFRADVVETDLARLRVGQSAQVSIAGLPPMPGQVRLVAPTVDTSNRLGEVRIALDGQENLRPGMYAQAQITLTERDSIGVPAAAVLSDAQGDYVLVERGGVLHRVNVTAGLLSGALREIAAGLEPGDRVVARAGAFFQDGDSVTPVEDAQ</sequence>
<evidence type="ECO:0000259" key="4">
    <source>
        <dbReference type="Pfam" id="PF25876"/>
    </source>
</evidence>
<dbReference type="InterPro" id="IPR006143">
    <property type="entry name" value="RND_pump_MFP"/>
</dbReference>
<feature type="chain" id="PRO_5006063072" evidence="3">
    <location>
        <begin position="28"/>
        <end position="393"/>
    </location>
</feature>
<dbReference type="STRING" id="441103.TRN7648_01038"/>
<evidence type="ECO:0000259" key="6">
    <source>
        <dbReference type="Pfam" id="PF25967"/>
    </source>
</evidence>
<dbReference type="Pfam" id="PF25967">
    <property type="entry name" value="RND-MFP_C"/>
    <property type="match status" value="1"/>
</dbReference>
<dbReference type="Pfam" id="PF25954">
    <property type="entry name" value="Beta-barrel_RND_2"/>
    <property type="match status" value="1"/>
</dbReference>
<name>A0A0P1G4P2_9RHOB</name>
<evidence type="ECO:0000259" key="5">
    <source>
        <dbReference type="Pfam" id="PF25954"/>
    </source>
</evidence>
<evidence type="ECO:0000256" key="3">
    <source>
        <dbReference type="SAM" id="SignalP"/>
    </source>
</evidence>
<protein>
    <submittedName>
        <fullName evidence="7">Macrolide-specific efflux protein MacA</fullName>
    </submittedName>
</protein>
<dbReference type="AlphaFoldDB" id="A0A0P1G4P2"/>
<feature type="coiled-coil region" evidence="2">
    <location>
        <begin position="102"/>
        <end position="150"/>
    </location>
</feature>
<dbReference type="InterPro" id="IPR058792">
    <property type="entry name" value="Beta-barrel_RND_2"/>
</dbReference>
<dbReference type="EMBL" id="CYSE01000002">
    <property type="protein sequence ID" value="CUH76631.1"/>
    <property type="molecule type" value="Genomic_DNA"/>
</dbReference>
<evidence type="ECO:0000256" key="2">
    <source>
        <dbReference type="SAM" id="Coils"/>
    </source>
</evidence>
<evidence type="ECO:0000313" key="8">
    <source>
        <dbReference type="Proteomes" id="UP000054935"/>
    </source>
</evidence>
<dbReference type="SUPFAM" id="SSF111369">
    <property type="entry name" value="HlyD-like secretion proteins"/>
    <property type="match status" value="2"/>
</dbReference>
<feature type="signal peptide" evidence="3">
    <location>
        <begin position="1"/>
        <end position="27"/>
    </location>
</feature>
<gene>
    <name evidence="7" type="primary">macA_2</name>
    <name evidence="7" type="ORF">TRN7648_01038</name>
</gene>
<dbReference type="Gene3D" id="2.40.30.170">
    <property type="match status" value="1"/>
</dbReference>
<dbReference type="NCBIfam" id="TIGR01730">
    <property type="entry name" value="RND_mfp"/>
    <property type="match status" value="1"/>
</dbReference>
<dbReference type="RefSeq" id="WP_058246578.1">
    <property type="nucleotide sequence ID" value="NZ_CYSE01000002.1"/>
</dbReference>
<dbReference type="Gene3D" id="2.40.50.100">
    <property type="match status" value="1"/>
</dbReference>
<keyword evidence="3" id="KW-0732">Signal</keyword>
<keyword evidence="8" id="KW-1185">Reference proteome</keyword>
<dbReference type="Pfam" id="PF25876">
    <property type="entry name" value="HH_MFP_RND"/>
    <property type="match status" value="1"/>
</dbReference>
<proteinExistence type="inferred from homology"/>
<keyword evidence="2" id="KW-0175">Coiled coil</keyword>
<evidence type="ECO:0000313" key="7">
    <source>
        <dbReference type="EMBL" id="CUH76631.1"/>
    </source>
</evidence>